<dbReference type="Gene3D" id="3.30.420.40">
    <property type="match status" value="2"/>
</dbReference>
<dbReference type="GO" id="GO:0009134">
    <property type="term" value="P:nucleoside diphosphate catabolic process"/>
    <property type="evidence" value="ECO:0007669"/>
    <property type="project" value="TreeGrafter"/>
</dbReference>
<dbReference type="AlphaFoldDB" id="A0AAQ3PMF9"/>
<gene>
    <name evidence="6" type="ORF">U9M48_004344</name>
</gene>
<keyword evidence="4" id="KW-0547">Nucleotide-binding</keyword>
<evidence type="ECO:0008006" key="8">
    <source>
        <dbReference type="Google" id="ProtNLM"/>
    </source>
</evidence>
<evidence type="ECO:0000256" key="5">
    <source>
        <dbReference type="SAM" id="SignalP"/>
    </source>
</evidence>
<feature type="active site" description="Proton acceptor" evidence="3">
    <location>
        <position position="237"/>
    </location>
</feature>
<feature type="binding site" evidence="4">
    <location>
        <begin position="280"/>
        <end position="284"/>
    </location>
    <ligand>
        <name>ATP</name>
        <dbReference type="ChEBI" id="CHEBI:30616"/>
    </ligand>
</feature>
<dbReference type="InterPro" id="IPR000407">
    <property type="entry name" value="GDA1_CD39_NTPase"/>
</dbReference>
<dbReference type="GO" id="GO:0005524">
    <property type="term" value="F:ATP binding"/>
    <property type="evidence" value="ECO:0007669"/>
    <property type="project" value="UniProtKB-KW"/>
</dbReference>
<dbReference type="Gene3D" id="3.30.420.150">
    <property type="entry name" value="Exopolyphosphatase. Domain 2"/>
    <property type="match status" value="1"/>
</dbReference>
<keyword evidence="2" id="KW-0378">Hydrolase</keyword>
<dbReference type="Proteomes" id="UP001341281">
    <property type="component" value="Chromosome 01"/>
</dbReference>
<evidence type="ECO:0000313" key="6">
    <source>
        <dbReference type="EMBL" id="WVZ53395.1"/>
    </source>
</evidence>
<reference evidence="6 7" key="1">
    <citation type="submission" date="2024-02" db="EMBL/GenBank/DDBJ databases">
        <title>High-quality chromosome-scale genome assembly of Pensacola bahiagrass (Paspalum notatum Flugge var. saurae).</title>
        <authorList>
            <person name="Vega J.M."/>
            <person name="Podio M."/>
            <person name="Orjuela J."/>
            <person name="Siena L.A."/>
            <person name="Pessino S.C."/>
            <person name="Combes M.C."/>
            <person name="Mariac C."/>
            <person name="Albertini E."/>
            <person name="Pupilli F."/>
            <person name="Ortiz J.P.A."/>
            <person name="Leblanc O."/>
        </authorList>
    </citation>
    <scope>NUCLEOTIDE SEQUENCE [LARGE SCALE GENOMIC DNA]</scope>
    <source>
        <strain evidence="6">R1</strain>
        <tissue evidence="6">Leaf</tissue>
    </source>
</reference>
<dbReference type="PANTHER" id="PTHR11782">
    <property type="entry name" value="ADENOSINE/GUANOSINE DIPHOSPHATASE"/>
    <property type="match status" value="1"/>
</dbReference>
<name>A0AAQ3PMF9_PASNO</name>
<evidence type="ECO:0000256" key="1">
    <source>
        <dbReference type="ARBA" id="ARBA00009283"/>
    </source>
</evidence>
<dbReference type="EMBL" id="CP144745">
    <property type="protein sequence ID" value="WVZ53395.1"/>
    <property type="molecule type" value="Genomic_DNA"/>
</dbReference>
<accession>A0AAQ3PMF9</accession>
<sequence>MAHIVDVTVVLILLLQLTFPDPSMVRAEEASVLGRKAGGAVDDDPAAAIVPAALGRWPGRYAVIFDAGSTGTRVHIFRFNRRMDLIPMGSEIQVFANVKPGLSSYAGRPQEAANSLLPLLDKAKSVVPRWLMKRTPLKLGSVIVGEIWNLNIIVNKASYMHPETCKPLGHVKVFLTSSKSFALRLTMQSYLQATAGLRLIGNEPAEQILEAVRDLVHTKSKFQYNPKWINVLSGSQEGSYLWVLVIASTAVISPLVALNYLLDRLGGHYSQTIGVIDLGGGSVQMAYAISTNAAANAPAVPDGKDPYVMKEYLKGKDYNLYVHSYLRYGAAASRVQILKAKNGPFSFCILRGFSGMYTYHGEQYDATAAPQGAVHDKCREEIAKALKLNAPCKTKNCTFDGVWNGGGGTGQDNLYATSAFYYLAANVATANASTYCKAPSAEATPAMFKVAAEKACRLSVKEAQVAYPNVSNTDVPYTCMDLTYQYTLLVDGFGFHPMKRITLVSKVKHGQYYIGATWPLGSAIEVMSPKRQIRDPRSGIRIGNLLRPEQ</sequence>
<dbReference type="Pfam" id="PF01150">
    <property type="entry name" value="GDA1_CD39"/>
    <property type="match status" value="2"/>
</dbReference>
<feature type="chain" id="PRO_5042869027" description="Apyrase" evidence="5">
    <location>
        <begin position="21"/>
        <end position="550"/>
    </location>
</feature>
<evidence type="ECO:0000256" key="2">
    <source>
        <dbReference type="ARBA" id="ARBA00022801"/>
    </source>
</evidence>
<evidence type="ECO:0000256" key="3">
    <source>
        <dbReference type="PIRSR" id="PIRSR600407-1"/>
    </source>
</evidence>
<keyword evidence="5" id="KW-0732">Signal</keyword>
<dbReference type="GO" id="GO:0017110">
    <property type="term" value="F:nucleoside diphosphate phosphatase activity"/>
    <property type="evidence" value="ECO:0007669"/>
    <property type="project" value="TreeGrafter"/>
</dbReference>
<dbReference type="PANTHER" id="PTHR11782:SF86">
    <property type="entry name" value="APYRASE 1"/>
    <property type="match status" value="1"/>
</dbReference>
<proteinExistence type="inferred from homology"/>
<feature type="signal peptide" evidence="5">
    <location>
        <begin position="1"/>
        <end position="20"/>
    </location>
</feature>
<dbReference type="GO" id="GO:0016020">
    <property type="term" value="C:membrane"/>
    <property type="evidence" value="ECO:0007669"/>
    <property type="project" value="TreeGrafter"/>
</dbReference>
<comment type="similarity">
    <text evidence="1">Belongs to the GDA1/CD39 NTPase family.</text>
</comment>
<keyword evidence="4" id="KW-0067">ATP-binding</keyword>
<keyword evidence="7" id="KW-1185">Reference proteome</keyword>
<organism evidence="6 7">
    <name type="scientific">Paspalum notatum var. saurae</name>
    <dbReference type="NCBI Taxonomy" id="547442"/>
    <lineage>
        <taxon>Eukaryota</taxon>
        <taxon>Viridiplantae</taxon>
        <taxon>Streptophyta</taxon>
        <taxon>Embryophyta</taxon>
        <taxon>Tracheophyta</taxon>
        <taxon>Spermatophyta</taxon>
        <taxon>Magnoliopsida</taxon>
        <taxon>Liliopsida</taxon>
        <taxon>Poales</taxon>
        <taxon>Poaceae</taxon>
        <taxon>PACMAD clade</taxon>
        <taxon>Panicoideae</taxon>
        <taxon>Andropogonodae</taxon>
        <taxon>Paspaleae</taxon>
        <taxon>Paspalinae</taxon>
        <taxon>Paspalum</taxon>
    </lineage>
</organism>
<protein>
    <recommendedName>
        <fullName evidence="8">Apyrase</fullName>
    </recommendedName>
</protein>
<evidence type="ECO:0000256" key="4">
    <source>
        <dbReference type="PIRSR" id="PIRSR600407-2"/>
    </source>
</evidence>
<evidence type="ECO:0000313" key="7">
    <source>
        <dbReference type="Proteomes" id="UP001341281"/>
    </source>
</evidence>